<dbReference type="SUPFAM" id="SSF48097">
    <property type="entry name" value="Regulator of G-protein signaling, RGS"/>
    <property type="match status" value="1"/>
</dbReference>
<sequence length="318" mass="36838">MGANRPRSSSISSIMTTNGANPNPNFDVHTLYRIKTSRSSKKLDHFFGEQIPHDICIKEIKKEGLKALLQSKVPLCYFLYHLLEEYSHENLFFFIELEQYETFQYVSRVQQLATAQHIFNTYLTRNSHFEVNLDDKVRRTVTDAIQRKDVETCFETAKRSVYSLLESSYMRFMMTDSYHQMVSTCGELTTHYPDETRFAAVNVLLGYIEREHAMIYTNPLTDAPVFMSVSQTTKRRHELIKSMLHEFCRTLVGVEFNYYRHDPNDGPLPLSSAPSSSSAEATPRSPQQIHQQQRSPSPPESKSPKQHGKSKFDFLKKK</sequence>
<feature type="compositionally biased region" description="Low complexity" evidence="1">
    <location>
        <begin position="267"/>
        <end position="295"/>
    </location>
</feature>
<evidence type="ECO:0000313" key="3">
    <source>
        <dbReference type="EMBL" id="ORZ10155.1"/>
    </source>
</evidence>
<gene>
    <name evidence="3" type="ORF">BCR42DRAFT_334073</name>
</gene>
<dbReference type="EMBL" id="MCGE01000025">
    <property type="protein sequence ID" value="ORZ10155.1"/>
    <property type="molecule type" value="Genomic_DNA"/>
</dbReference>
<feature type="region of interest" description="Disordered" evidence="1">
    <location>
        <begin position="1"/>
        <end position="20"/>
    </location>
</feature>
<dbReference type="PROSITE" id="PS50132">
    <property type="entry name" value="RGS"/>
    <property type="match status" value="1"/>
</dbReference>
<dbReference type="CDD" id="cd07440">
    <property type="entry name" value="RGS"/>
    <property type="match status" value="1"/>
</dbReference>
<name>A0A1X2I618_9FUNG</name>
<dbReference type="InterPro" id="IPR044926">
    <property type="entry name" value="RGS_subdomain_2"/>
</dbReference>
<dbReference type="AlphaFoldDB" id="A0A1X2I618"/>
<dbReference type="InterPro" id="IPR036305">
    <property type="entry name" value="RGS_sf"/>
</dbReference>
<accession>A0A1X2I618</accession>
<protein>
    <submittedName>
        <fullName evidence="3">RGS domain-containing protein</fullName>
    </submittedName>
</protein>
<dbReference type="OrthoDB" id="196547at2759"/>
<feature type="domain" description="RGS" evidence="2">
    <location>
        <begin position="64"/>
        <end position="182"/>
    </location>
</feature>
<keyword evidence="4" id="KW-1185">Reference proteome</keyword>
<dbReference type="PANTHER" id="PTHR10845:SF192">
    <property type="entry name" value="DOUBLE HIT, ISOFORM B"/>
    <property type="match status" value="1"/>
</dbReference>
<feature type="region of interest" description="Disordered" evidence="1">
    <location>
        <begin position="265"/>
        <end position="318"/>
    </location>
</feature>
<dbReference type="SMART" id="SM00315">
    <property type="entry name" value="RGS"/>
    <property type="match status" value="1"/>
</dbReference>
<dbReference type="PRINTS" id="PR01301">
    <property type="entry name" value="RGSPROTEIN"/>
</dbReference>
<organism evidence="3 4">
    <name type="scientific">Absidia repens</name>
    <dbReference type="NCBI Taxonomy" id="90262"/>
    <lineage>
        <taxon>Eukaryota</taxon>
        <taxon>Fungi</taxon>
        <taxon>Fungi incertae sedis</taxon>
        <taxon>Mucoromycota</taxon>
        <taxon>Mucoromycotina</taxon>
        <taxon>Mucoromycetes</taxon>
        <taxon>Mucorales</taxon>
        <taxon>Cunninghamellaceae</taxon>
        <taxon>Absidia</taxon>
    </lineage>
</organism>
<evidence type="ECO:0000313" key="4">
    <source>
        <dbReference type="Proteomes" id="UP000193560"/>
    </source>
</evidence>
<dbReference type="STRING" id="90262.A0A1X2I618"/>
<dbReference type="Gene3D" id="1.10.167.10">
    <property type="entry name" value="Regulator of G-protein Signalling 4, domain 2"/>
    <property type="match status" value="1"/>
</dbReference>
<evidence type="ECO:0000256" key="1">
    <source>
        <dbReference type="SAM" id="MobiDB-lite"/>
    </source>
</evidence>
<dbReference type="PANTHER" id="PTHR10845">
    <property type="entry name" value="REGULATOR OF G PROTEIN SIGNALING"/>
    <property type="match status" value="1"/>
</dbReference>
<dbReference type="InterPro" id="IPR016137">
    <property type="entry name" value="RGS"/>
</dbReference>
<comment type="caution">
    <text evidence="3">The sequence shown here is derived from an EMBL/GenBank/DDBJ whole genome shotgun (WGS) entry which is preliminary data.</text>
</comment>
<reference evidence="3 4" key="1">
    <citation type="submission" date="2016-07" db="EMBL/GenBank/DDBJ databases">
        <title>Pervasive Adenine N6-methylation of Active Genes in Fungi.</title>
        <authorList>
            <consortium name="DOE Joint Genome Institute"/>
            <person name="Mondo S.J."/>
            <person name="Dannebaum R.O."/>
            <person name="Kuo R.C."/>
            <person name="Labutti K."/>
            <person name="Haridas S."/>
            <person name="Kuo A."/>
            <person name="Salamov A."/>
            <person name="Ahrendt S.R."/>
            <person name="Lipzen A."/>
            <person name="Sullivan W."/>
            <person name="Andreopoulos W.B."/>
            <person name="Clum A."/>
            <person name="Lindquist E."/>
            <person name="Daum C."/>
            <person name="Ramamoorthy G.K."/>
            <person name="Gryganskyi A."/>
            <person name="Culley D."/>
            <person name="Magnuson J.K."/>
            <person name="James T.Y."/>
            <person name="O'Malley M.A."/>
            <person name="Stajich J.E."/>
            <person name="Spatafora J.W."/>
            <person name="Visel A."/>
            <person name="Grigoriev I.V."/>
        </authorList>
    </citation>
    <scope>NUCLEOTIDE SEQUENCE [LARGE SCALE GENOMIC DNA]</scope>
    <source>
        <strain evidence="3 4">NRRL 1336</strain>
    </source>
</reference>
<proteinExistence type="predicted"/>
<dbReference type="Proteomes" id="UP000193560">
    <property type="component" value="Unassembled WGS sequence"/>
</dbReference>
<evidence type="ECO:0000259" key="2">
    <source>
        <dbReference type="PROSITE" id="PS50132"/>
    </source>
</evidence>
<dbReference type="Pfam" id="PF00615">
    <property type="entry name" value="RGS"/>
    <property type="match status" value="1"/>
</dbReference>